<accession>A0A7S0UJV7</accession>
<dbReference type="GO" id="GO:0044070">
    <property type="term" value="P:regulation of monoatomic anion transport"/>
    <property type="evidence" value="ECO:0007669"/>
    <property type="project" value="InterPro"/>
</dbReference>
<keyword evidence="6" id="KW-0934">Plastid</keyword>
<evidence type="ECO:0000256" key="3">
    <source>
        <dbReference type="ARBA" id="ARBA00009945"/>
    </source>
</evidence>
<dbReference type="PANTHER" id="PTHR35993:SF1">
    <property type="entry name" value="OUTER ENVELOPE PORE PROTEIN 21B, CHLOROPLASTIC"/>
    <property type="match status" value="1"/>
</dbReference>
<dbReference type="GO" id="GO:0009707">
    <property type="term" value="C:chloroplast outer membrane"/>
    <property type="evidence" value="ECO:0007669"/>
    <property type="project" value="UniProtKB-SubCell"/>
</dbReference>
<comment type="subcellular location">
    <subcellularLocation>
        <location evidence="1">Plastid</location>
        <location evidence="1">Chloroplast outer membrane</location>
        <topology evidence="1">Multi-pass membrane protein</topology>
    </subcellularLocation>
    <subcellularLocation>
        <location evidence="2">Plastid</location>
        <location evidence="2">Etioplast membrane</location>
        <topology evidence="2">Multi-pass membrane protein</topology>
    </subcellularLocation>
</comment>
<dbReference type="GO" id="GO:0034426">
    <property type="term" value="C:etioplast membrane"/>
    <property type="evidence" value="ECO:0007669"/>
    <property type="project" value="UniProtKB-SubCell"/>
</dbReference>
<comment type="similarity">
    <text evidence="3">Belongs to the plastid outer envelope porin OEP21 (TC 1.B.29) family.</text>
</comment>
<keyword evidence="4" id="KW-0813">Transport</keyword>
<keyword evidence="5" id="KW-0150">Chloroplast</keyword>
<keyword evidence="9" id="KW-0472">Membrane</keyword>
<keyword evidence="8" id="KW-0406">Ion transport</keyword>
<evidence type="ECO:0000256" key="8">
    <source>
        <dbReference type="ARBA" id="ARBA00023065"/>
    </source>
</evidence>
<evidence type="ECO:0000256" key="5">
    <source>
        <dbReference type="ARBA" id="ARBA00022528"/>
    </source>
</evidence>
<evidence type="ECO:0000256" key="2">
    <source>
        <dbReference type="ARBA" id="ARBA00004441"/>
    </source>
</evidence>
<dbReference type="EMBL" id="HBFM01002057">
    <property type="protein sequence ID" value="CAD8764768.1"/>
    <property type="molecule type" value="Transcribed_RNA"/>
</dbReference>
<organism evidence="11">
    <name type="scientific">Polytomella parva</name>
    <dbReference type="NCBI Taxonomy" id="51329"/>
    <lineage>
        <taxon>Eukaryota</taxon>
        <taxon>Viridiplantae</taxon>
        <taxon>Chlorophyta</taxon>
        <taxon>core chlorophytes</taxon>
        <taxon>Chlorophyceae</taxon>
        <taxon>CS clade</taxon>
        <taxon>Chlamydomonadales</taxon>
        <taxon>Chlamydomonadaceae</taxon>
        <taxon>Polytomella</taxon>
    </lineage>
</organism>
<evidence type="ECO:0000313" key="11">
    <source>
        <dbReference type="EMBL" id="CAD8764768.1"/>
    </source>
</evidence>
<protein>
    <submittedName>
        <fullName evidence="11">Uncharacterized protein</fullName>
    </submittedName>
</protein>
<dbReference type="InterPro" id="IPR034575">
    <property type="entry name" value="OEP21"/>
</dbReference>
<evidence type="ECO:0000256" key="1">
    <source>
        <dbReference type="ARBA" id="ARBA00004396"/>
    </source>
</evidence>
<dbReference type="AlphaFoldDB" id="A0A7S0UJV7"/>
<gene>
    <name evidence="11" type="ORF">PPAR00522_LOCUS1152</name>
</gene>
<dbReference type="GO" id="GO:0008308">
    <property type="term" value="F:voltage-gated monoatomic anion channel activity"/>
    <property type="evidence" value="ECO:0007669"/>
    <property type="project" value="InterPro"/>
</dbReference>
<evidence type="ECO:0000256" key="10">
    <source>
        <dbReference type="ARBA" id="ARBA00024941"/>
    </source>
</evidence>
<evidence type="ECO:0000256" key="9">
    <source>
        <dbReference type="ARBA" id="ARBA00023136"/>
    </source>
</evidence>
<evidence type="ECO:0000256" key="4">
    <source>
        <dbReference type="ARBA" id="ARBA00022448"/>
    </source>
</evidence>
<evidence type="ECO:0000256" key="7">
    <source>
        <dbReference type="ARBA" id="ARBA00022692"/>
    </source>
</evidence>
<name>A0A7S0UJV7_9CHLO</name>
<sequence>METSFLYSPEDKALSFKLKERVKTANDIELRGNGLLNPSSGRFTYNATAKKNFSSENSFGTTKVGAGVFVTQKSVNSLEPSFPILRTSVKQHIPLNNQNTSLVVKGRVDLNLQNQEFIFGKSSAYVSQKIPNLTASQDVQIKAGFDFVVDPYTKNVKQGLRFQARENNWALNYRSNRWSVTYDL</sequence>
<dbReference type="PANTHER" id="PTHR35993">
    <property type="entry name" value="OUTER ENVELOPE PORE PROTEIN 21B, CHLOROPLASTIC"/>
    <property type="match status" value="1"/>
</dbReference>
<proteinExistence type="inferred from homology"/>
<evidence type="ECO:0000256" key="6">
    <source>
        <dbReference type="ARBA" id="ARBA00022640"/>
    </source>
</evidence>
<comment type="function">
    <text evidence="10">Voltage-dependent rectifying anion channel that facilitates the translocation between chloroplast and cytoplasm of phosphorylated carbohydrates such as triosephosphate, 3-phosphoglycerate and inorganic phosphate (Pi) depending of ATP to triosephosphate ratio in the plastidial intermembrane space; in high triosephosphate/ATP conditions (e.g. photosynthesis), export of triosphosphate from chloroplast (outward rectifying channels), but in high ATP/triosephosphate conditions (e.g. dark phase), import of phosphosolutes (inward rectifying channels).</text>
</comment>
<keyword evidence="7" id="KW-0812">Transmembrane</keyword>
<reference evidence="11" key="1">
    <citation type="submission" date="2021-01" db="EMBL/GenBank/DDBJ databases">
        <authorList>
            <person name="Corre E."/>
            <person name="Pelletier E."/>
            <person name="Niang G."/>
            <person name="Scheremetjew M."/>
            <person name="Finn R."/>
            <person name="Kale V."/>
            <person name="Holt S."/>
            <person name="Cochrane G."/>
            <person name="Meng A."/>
            <person name="Brown T."/>
            <person name="Cohen L."/>
        </authorList>
    </citation>
    <scope>NUCLEOTIDE SEQUENCE</scope>
    <source>
        <strain evidence="11">SAG 63-3</strain>
    </source>
</reference>